<evidence type="ECO:0000313" key="2">
    <source>
        <dbReference type="EMBL" id="OOF96034.1"/>
    </source>
</evidence>
<feature type="region of interest" description="Disordered" evidence="1">
    <location>
        <begin position="72"/>
        <end position="97"/>
    </location>
</feature>
<dbReference type="VEuPathDB" id="FungiDB:ASPCADRAFT_5366"/>
<gene>
    <name evidence="2" type="ORF">ASPCADRAFT_5366</name>
</gene>
<proteinExistence type="predicted"/>
<evidence type="ECO:0000313" key="3">
    <source>
        <dbReference type="Proteomes" id="UP000188318"/>
    </source>
</evidence>
<sequence length="386" mass="45137">MPPQRRNLCHRYDLRSKGPVGRQICQVLDTFLNATRRSKVKPVKDPKPRTHTFTTRIKLHFVTNSRELKAQLEHATDSSSDSEPDPPCDSEMEVDEAKPLTIKQYPYNRKRLNMPDRLLVVVSETQEKVPLNAIIDEKYMPPEDDAEFQRQVDQWQDPAAEDADPSLSWFEWQDRIDPQKLAFERFFDDLRRNTYNGWTDGQVLDYLAWLFHSSSSDKENTFQGQCYLPLTKARLGKCDDGIYFRNHVVRQHMFDEASGLESIGFPLAVCICKPEVGQRGIARSEITPLLLQANLGYEYDSHRERYPAYVLSLRGWKLRFVKATMSRQEIERLRAKETLSGKIQVQRSRAFNIRDRQERKELVRAVTGLLRFFEDRPEAAYPMYTI</sequence>
<organism evidence="2 3">
    <name type="scientific">Aspergillus carbonarius (strain ITEM 5010)</name>
    <dbReference type="NCBI Taxonomy" id="602072"/>
    <lineage>
        <taxon>Eukaryota</taxon>
        <taxon>Fungi</taxon>
        <taxon>Dikarya</taxon>
        <taxon>Ascomycota</taxon>
        <taxon>Pezizomycotina</taxon>
        <taxon>Eurotiomycetes</taxon>
        <taxon>Eurotiomycetidae</taxon>
        <taxon>Eurotiales</taxon>
        <taxon>Aspergillaceae</taxon>
        <taxon>Aspergillus</taxon>
        <taxon>Aspergillus subgen. Circumdati</taxon>
    </lineage>
</organism>
<dbReference type="AlphaFoldDB" id="A0A1R3RNH1"/>
<reference evidence="3" key="1">
    <citation type="journal article" date="2017" name="Genome Biol.">
        <title>Comparative genomics reveals high biological diversity and specific adaptations in the industrially and medically important fungal genus Aspergillus.</title>
        <authorList>
            <person name="de Vries R.P."/>
            <person name="Riley R."/>
            <person name="Wiebenga A."/>
            <person name="Aguilar-Osorio G."/>
            <person name="Amillis S."/>
            <person name="Uchima C.A."/>
            <person name="Anderluh G."/>
            <person name="Asadollahi M."/>
            <person name="Askin M."/>
            <person name="Barry K."/>
            <person name="Battaglia E."/>
            <person name="Bayram O."/>
            <person name="Benocci T."/>
            <person name="Braus-Stromeyer S.A."/>
            <person name="Caldana C."/>
            <person name="Canovas D."/>
            <person name="Cerqueira G.C."/>
            <person name="Chen F."/>
            <person name="Chen W."/>
            <person name="Choi C."/>
            <person name="Clum A."/>
            <person name="Dos Santos R.A."/>
            <person name="Damasio A.R."/>
            <person name="Diallinas G."/>
            <person name="Emri T."/>
            <person name="Fekete E."/>
            <person name="Flipphi M."/>
            <person name="Freyberg S."/>
            <person name="Gallo A."/>
            <person name="Gournas C."/>
            <person name="Habgood R."/>
            <person name="Hainaut M."/>
            <person name="Harispe M.L."/>
            <person name="Henrissat B."/>
            <person name="Hilden K.S."/>
            <person name="Hope R."/>
            <person name="Hossain A."/>
            <person name="Karabika E."/>
            <person name="Karaffa L."/>
            <person name="Karanyi Z."/>
            <person name="Krasevec N."/>
            <person name="Kuo A."/>
            <person name="Kusch H."/>
            <person name="LaButti K."/>
            <person name="Lagendijk E.L."/>
            <person name="Lapidus A."/>
            <person name="Levasseur A."/>
            <person name="Lindquist E."/>
            <person name="Lipzen A."/>
            <person name="Logrieco A.F."/>
            <person name="MacCabe A."/>
            <person name="Maekelae M.R."/>
            <person name="Malavazi I."/>
            <person name="Melin P."/>
            <person name="Meyer V."/>
            <person name="Mielnichuk N."/>
            <person name="Miskei M."/>
            <person name="Molnar A.P."/>
            <person name="Mule G."/>
            <person name="Ngan C.Y."/>
            <person name="Orejas M."/>
            <person name="Orosz E."/>
            <person name="Ouedraogo J.P."/>
            <person name="Overkamp K.M."/>
            <person name="Park H.-S."/>
            <person name="Perrone G."/>
            <person name="Piumi F."/>
            <person name="Punt P.J."/>
            <person name="Ram A.F."/>
            <person name="Ramon A."/>
            <person name="Rauscher S."/>
            <person name="Record E."/>
            <person name="Riano-Pachon D.M."/>
            <person name="Robert V."/>
            <person name="Roehrig J."/>
            <person name="Ruller R."/>
            <person name="Salamov A."/>
            <person name="Salih N.S."/>
            <person name="Samson R.A."/>
            <person name="Sandor E."/>
            <person name="Sanguinetti M."/>
            <person name="Schuetze T."/>
            <person name="Sepcic K."/>
            <person name="Shelest E."/>
            <person name="Sherlock G."/>
            <person name="Sophianopoulou V."/>
            <person name="Squina F.M."/>
            <person name="Sun H."/>
            <person name="Susca A."/>
            <person name="Todd R.B."/>
            <person name="Tsang A."/>
            <person name="Unkles S.E."/>
            <person name="van de Wiele N."/>
            <person name="van Rossen-Uffink D."/>
            <person name="Oliveira J.V."/>
            <person name="Vesth T.C."/>
            <person name="Visser J."/>
            <person name="Yu J.-H."/>
            <person name="Zhou M."/>
            <person name="Andersen M.R."/>
            <person name="Archer D.B."/>
            <person name="Baker S.E."/>
            <person name="Benoit I."/>
            <person name="Brakhage A.A."/>
            <person name="Braus G.H."/>
            <person name="Fischer R."/>
            <person name="Frisvad J.C."/>
            <person name="Goldman G.H."/>
            <person name="Houbraken J."/>
            <person name="Oakley B."/>
            <person name="Pocsi I."/>
            <person name="Scazzocchio C."/>
            <person name="Seiboth B."/>
            <person name="vanKuyk P.A."/>
            <person name="Wortman J."/>
            <person name="Dyer P.S."/>
            <person name="Grigoriev I.V."/>
        </authorList>
    </citation>
    <scope>NUCLEOTIDE SEQUENCE [LARGE SCALE GENOMIC DNA]</scope>
    <source>
        <strain evidence="3">ITEM 5010</strain>
    </source>
</reference>
<protein>
    <submittedName>
        <fullName evidence="2">Uncharacterized protein</fullName>
    </submittedName>
</protein>
<dbReference type="OMA" id="ANMAFEF"/>
<accession>A0A1R3RNH1</accession>
<dbReference type="EMBL" id="KV907499">
    <property type="protein sequence ID" value="OOF96034.1"/>
    <property type="molecule type" value="Genomic_DNA"/>
</dbReference>
<dbReference type="Proteomes" id="UP000188318">
    <property type="component" value="Unassembled WGS sequence"/>
</dbReference>
<name>A0A1R3RNH1_ASPC5</name>
<evidence type="ECO:0000256" key="1">
    <source>
        <dbReference type="SAM" id="MobiDB-lite"/>
    </source>
</evidence>
<dbReference type="OrthoDB" id="4422094at2759"/>
<keyword evidence="3" id="KW-1185">Reference proteome</keyword>
<feature type="compositionally biased region" description="Acidic residues" evidence="1">
    <location>
        <begin position="80"/>
        <end position="94"/>
    </location>
</feature>